<dbReference type="InterPro" id="IPR003703">
    <property type="entry name" value="Acyl_CoA_thio"/>
</dbReference>
<evidence type="ECO:0000256" key="3">
    <source>
        <dbReference type="SAM" id="MobiDB-lite"/>
    </source>
</evidence>
<dbReference type="EMBL" id="MRBO01000393">
    <property type="protein sequence ID" value="KAB2584905.1"/>
    <property type="molecule type" value="Genomic_DNA"/>
</dbReference>
<gene>
    <name evidence="6" type="ORF">BS297_13140</name>
    <name evidence="7" type="ORF">I3517_21350</name>
</gene>
<keyword evidence="9" id="KW-1185">Reference proteome</keyword>
<dbReference type="GO" id="GO:0009062">
    <property type="term" value="P:fatty acid catabolic process"/>
    <property type="evidence" value="ECO:0007669"/>
    <property type="project" value="TreeGrafter"/>
</dbReference>
<dbReference type="GO" id="GO:0047617">
    <property type="term" value="F:fatty acyl-CoA hydrolase activity"/>
    <property type="evidence" value="ECO:0007669"/>
    <property type="project" value="InterPro"/>
</dbReference>
<evidence type="ECO:0000313" key="9">
    <source>
        <dbReference type="Proteomes" id="UP000627573"/>
    </source>
</evidence>
<dbReference type="EMBL" id="JAECSB010000074">
    <property type="protein sequence ID" value="MBH5145155.1"/>
    <property type="molecule type" value="Genomic_DNA"/>
</dbReference>
<name>A0A5N5E3B5_RHOER</name>
<dbReference type="InterPro" id="IPR025652">
    <property type="entry name" value="TesB_C"/>
</dbReference>
<accession>A0A5N5E3B5</accession>
<sequence>MTLTESRELESFDLHTLLSLDDVGPDRFHGYCHAGSPGRIFGGHLAAQGLTAAGRTVPATAVVHSLHGYFLSSGDPRQPITYEVGRLRDGRTYWSRQVTALQLATPIFTLSVSFKLPEDSTDRQGEMPVVPAPEDLPDPYERWASARADEFRDNKTHRAMDMRFVADEGERERGSVAQSVWFKPNHAFPDEPLFHAGVLTYASDLSLASTASLDIQPHRSLMVGPSRVLMASLDHAIWFHRPFRADEWMLFAQESNSATDGRGFSTGHFWTRDGVLAATVAQESLLRRVDGPPWPRA</sequence>
<evidence type="ECO:0000259" key="4">
    <source>
        <dbReference type="Pfam" id="PF02551"/>
    </source>
</evidence>
<proteinExistence type="inferred from homology"/>
<dbReference type="InterPro" id="IPR049449">
    <property type="entry name" value="TesB_ACOT8-like_N"/>
</dbReference>
<dbReference type="InterPro" id="IPR042171">
    <property type="entry name" value="Acyl-CoA_hotdog"/>
</dbReference>
<evidence type="ECO:0000313" key="6">
    <source>
        <dbReference type="EMBL" id="KAB2584905.1"/>
    </source>
</evidence>
<dbReference type="Proteomes" id="UP000325576">
    <property type="component" value="Unassembled WGS sequence"/>
</dbReference>
<dbReference type="Proteomes" id="UP000627573">
    <property type="component" value="Unassembled WGS sequence"/>
</dbReference>
<comment type="caution">
    <text evidence="6">The sequence shown here is derived from an EMBL/GenBank/DDBJ whole genome shotgun (WGS) entry which is preliminary data.</text>
</comment>
<dbReference type="CDD" id="cd03445">
    <property type="entry name" value="Thioesterase_II_repeat2"/>
    <property type="match status" value="1"/>
</dbReference>
<feature type="domain" description="Acyl-CoA thioesterase-like N-terminal HotDog" evidence="5">
    <location>
        <begin position="38"/>
        <end position="114"/>
    </location>
</feature>
<evidence type="ECO:0000256" key="2">
    <source>
        <dbReference type="ARBA" id="ARBA00022801"/>
    </source>
</evidence>
<dbReference type="GO" id="GO:0006637">
    <property type="term" value="P:acyl-CoA metabolic process"/>
    <property type="evidence" value="ECO:0007669"/>
    <property type="project" value="InterPro"/>
</dbReference>
<dbReference type="AlphaFoldDB" id="A0A5N5E3B5"/>
<dbReference type="Pfam" id="PF02551">
    <property type="entry name" value="Acyl_CoA_thio"/>
    <property type="match status" value="1"/>
</dbReference>
<evidence type="ECO:0000313" key="8">
    <source>
        <dbReference type="Proteomes" id="UP000325576"/>
    </source>
</evidence>
<reference evidence="7 9" key="2">
    <citation type="submission" date="2020-12" db="EMBL/GenBank/DDBJ databases">
        <title>Draft genome sequence of furan degrading bacterial strain FUR100.</title>
        <authorList>
            <person name="Woiski C."/>
        </authorList>
    </citation>
    <scope>NUCLEOTIDE SEQUENCE [LARGE SCALE GENOMIC DNA]</scope>
    <source>
        <strain evidence="7 9">FUR100</strain>
    </source>
</reference>
<evidence type="ECO:0000256" key="1">
    <source>
        <dbReference type="ARBA" id="ARBA00006538"/>
    </source>
</evidence>
<dbReference type="CDD" id="cd03444">
    <property type="entry name" value="Thioesterase_II_repeat1"/>
    <property type="match status" value="1"/>
</dbReference>
<organism evidence="6 8">
    <name type="scientific">Rhodococcus erythropolis</name>
    <name type="common">Arthrobacter picolinophilus</name>
    <dbReference type="NCBI Taxonomy" id="1833"/>
    <lineage>
        <taxon>Bacteria</taxon>
        <taxon>Bacillati</taxon>
        <taxon>Actinomycetota</taxon>
        <taxon>Actinomycetes</taxon>
        <taxon>Mycobacteriales</taxon>
        <taxon>Nocardiaceae</taxon>
        <taxon>Rhodococcus</taxon>
        <taxon>Rhodococcus erythropolis group</taxon>
    </lineage>
</organism>
<dbReference type="PANTHER" id="PTHR11066">
    <property type="entry name" value="ACYL-COA THIOESTERASE"/>
    <property type="match status" value="1"/>
</dbReference>
<dbReference type="Pfam" id="PF13622">
    <property type="entry name" value="4HBT_3"/>
    <property type="match status" value="1"/>
</dbReference>
<dbReference type="RefSeq" id="WP_069145795.1">
    <property type="nucleotide sequence ID" value="NZ_JAECSB010000074.1"/>
</dbReference>
<comment type="similarity">
    <text evidence="1">Belongs to the C/M/P thioester hydrolase family.</text>
</comment>
<evidence type="ECO:0000313" key="7">
    <source>
        <dbReference type="EMBL" id="MBH5145155.1"/>
    </source>
</evidence>
<feature type="domain" description="Acyl-CoA thioesterase 2 C-terminal" evidence="4">
    <location>
        <begin position="173"/>
        <end position="283"/>
    </location>
</feature>
<dbReference type="Gene3D" id="2.40.160.210">
    <property type="entry name" value="Acyl-CoA thioesterase, double hotdog domain"/>
    <property type="match status" value="1"/>
</dbReference>
<protein>
    <submittedName>
        <fullName evidence="6">Acyl-CoA thioesterase II</fullName>
    </submittedName>
    <submittedName>
        <fullName evidence="7">Thioesterase family protein</fullName>
    </submittedName>
</protein>
<evidence type="ECO:0000259" key="5">
    <source>
        <dbReference type="Pfam" id="PF13622"/>
    </source>
</evidence>
<feature type="region of interest" description="Disordered" evidence="3">
    <location>
        <begin position="119"/>
        <end position="138"/>
    </location>
</feature>
<dbReference type="InterPro" id="IPR029069">
    <property type="entry name" value="HotDog_dom_sf"/>
</dbReference>
<dbReference type="PANTHER" id="PTHR11066:SF34">
    <property type="entry name" value="ACYL-COENZYME A THIOESTERASE 8"/>
    <property type="match status" value="1"/>
</dbReference>
<dbReference type="SUPFAM" id="SSF54637">
    <property type="entry name" value="Thioesterase/thiol ester dehydrase-isomerase"/>
    <property type="match status" value="2"/>
</dbReference>
<reference evidence="6 8" key="1">
    <citation type="journal article" date="2017" name="Poromechanics V (2013)">
        <title>Genomic Characterization of the Arsenic-Tolerant Actinobacterium, &lt;i&gt;Rhodococcus erythropolis&lt;/i&gt; S43.</title>
        <authorList>
            <person name="Retamal-Morales G."/>
            <person name="Mehnert M."/>
            <person name="Schwabe R."/>
            <person name="Tischler D."/>
            <person name="Schloemann M."/>
            <person name="Levican G.J."/>
        </authorList>
    </citation>
    <scope>NUCLEOTIDE SEQUENCE [LARGE SCALE GENOMIC DNA]</scope>
    <source>
        <strain evidence="6 8">S43</strain>
    </source>
</reference>
<keyword evidence="2" id="KW-0378">Hydrolase</keyword>